<name>A0A6J7WZ21_9CAUD</name>
<protein>
    <submittedName>
        <fullName evidence="1">Uncharacterized protein</fullName>
    </submittedName>
</protein>
<evidence type="ECO:0000313" key="1">
    <source>
        <dbReference type="EMBL" id="CAB5223339.1"/>
    </source>
</evidence>
<sequence length="120" mass="13028">MLTYFISGSNGYTFRTNQTTSSAFILTLQDMLTQTNSTASITSASYNEYESMLAFTASISGAYVGQEFRATLVTGPTELWNGSIQIFGSQSVAKPEYINQIPLNSGSISADSSNEYIIMN</sequence>
<organism evidence="1">
    <name type="scientific">uncultured Caudovirales phage</name>
    <dbReference type="NCBI Taxonomy" id="2100421"/>
    <lineage>
        <taxon>Viruses</taxon>
        <taxon>Duplodnaviria</taxon>
        <taxon>Heunggongvirae</taxon>
        <taxon>Uroviricota</taxon>
        <taxon>Caudoviricetes</taxon>
        <taxon>Peduoviridae</taxon>
        <taxon>Maltschvirus</taxon>
        <taxon>Maltschvirus maltsch</taxon>
    </lineage>
</organism>
<dbReference type="EMBL" id="LR798316">
    <property type="protein sequence ID" value="CAB5223339.1"/>
    <property type="molecule type" value="Genomic_DNA"/>
</dbReference>
<reference evidence="1" key="1">
    <citation type="submission" date="2020-05" db="EMBL/GenBank/DDBJ databases">
        <authorList>
            <person name="Chiriac C."/>
            <person name="Salcher M."/>
            <person name="Ghai R."/>
            <person name="Kavagutti S V."/>
        </authorList>
    </citation>
    <scope>NUCLEOTIDE SEQUENCE</scope>
</reference>
<gene>
    <name evidence="1" type="ORF">UFOVP385_31</name>
</gene>
<proteinExistence type="predicted"/>
<accession>A0A6J7WZ21</accession>